<sequence length="72" mass="8050">MNVLPWNVPGLPSCTPQQLIKVLCNIKTVTLSGNQSHKCEYLKYLLMRQTTAFLCVHLGKSTGLFIHVCSCK</sequence>
<name>A0A0E9U8Y1_ANGAN</name>
<reference evidence="1" key="1">
    <citation type="submission" date="2014-11" db="EMBL/GenBank/DDBJ databases">
        <authorList>
            <person name="Amaro Gonzalez C."/>
        </authorList>
    </citation>
    <scope>NUCLEOTIDE SEQUENCE</scope>
</reference>
<dbReference type="EMBL" id="GBXM01046301">
    <property type="protein sequence ID" value="JAH62276.1"/>
    <property type="molecule type" value="Transcribed_RNA"/>
</dbReference>
<dbReference type="AlphaFoldDB" id="A0A0E9U8Y1"/>
<evidence type="ECO:0000313" key="1">
    <source>
        <dbReference type="EMBL" id="JAH62276.1"/>
    </source>
</evidence>
<accession>A0A0E9U8Y1</accession>
<proteinExistence type="predicted"/>
<protein>
    <submittedName>
        <fullName evidence="1">Uncharacterized protein</fullName>
    </submittedName>
</protein>
<organism evidence="1">
    <name type="scientific">Anguilla anguilla</name>
    <name type="common">European freshwater eel</name>
    <name type="synonym">Muraena anguilla</name>
    <dbReference type="NCBI Taxonomy" id="7936"/>
    <lineage>
        <taxon>Eukaryota</taxon>
        <taxon>Metazoa</taxon>
        <taxon>Chordata</taxon>
        <taxon>Craniata</taxon>
        <taxon>Vertebrata</taxon>
        <taxon>Euteleostomi</taxon>
        <taxon>Actinopterygii</taxon>
        <taxon>Neopterygii</taxon>
        <taxon>Teleostei</taxon>
        <taxon>Anguilliformes</taxon>
        <taxon>Anguillidae</taxon>
        <taxon>Anguilla</taxon>
    </lineage>
</organism>
<reference evidence="1" key="2">
    <citation type="journal article" date="2015" name="Fish Shellfish Immunol.">
        <title>Early steps in the European eel (Anguilla anguilla)-Vibrio vulnificus interaction in the gills: Role of the RtxA13 toxin.</title>
        <authorList>
            <person name="Callol A."/>
            <person name="Pajuelo D."/>
            <person name="Ebbesson L."/>
            <person name="Teles M."/>
            <person name="MacKenzie S."/>
            <person name="Amaro C."/>
        </authorList>
    </citation>
    <scope>NUCLEOTIDE SEQUENCE</scope>
</reference>